<evidence type="ECO:0000256" key="1">
    <source>
        <dbReference type="SAM" id="Phobius"/>
    </source>
</evidence>
<evidence type="ECO:0000313" key="3">
    <source>
        <dbReference type="EMBL" id="KAJ9541291.1"/>
    </source>
</evidence>
<dbReference type="GO" id="GO:0016020">
    <property type="term" value="C:membrane"/>
    <property type="evidence" value="ECO:0007669"/>
    <property type="project" value="TreeGrafter"/>
</dbReference>
<gene>
    <name evidence="3" type="ORF">OSB04_027797</name>
</gene>
<dbReference type="Pfam" id="PF13962">
    <property type="entry name" value="PGG"/>
    <property type="match status" value="1"/>
</dbReference>
<dbReference type="Pfam" id="PF12796">
    <property type="entry name" value="Ank_2"/>
    <property type="match status" value="1"/>
</dbReference>
<dbReference type="InterPro" id="IPR002110">
    <property type="entry name" value="Ankyrin_rpt"/>
</dbReference>
<keyword evidence="1" id="KW-0472">Membrane</keyword>
<evidence type="ECO:0000259" key="2">
    <source>
        <dbReference type="Pfam" id="PF13962"/>
    </source>
</evidence>
<dbReference type="PANTHER" id="PTHR24177:SF301">
    <property type="entry name" value="ANKYRIN REPEAT-CONTAINING DOMAIN, PGG DOMAIN PROTEIN-RELATED"/>
    <property type="match status" value="1"/>
</dbReference>
<protein>
    <recommendedName>
        <fullName evidence="2">PGG domain-containing protein</fullName>
    </recommendedName>
</protein>
<dbReference type="InterPro" id="IPR026961">
    <property type="entry name" value="PGG_dom"/>
</dbReference>
<feature type="transmembrane region" description="Helical" evidence="1">
    <location>
        <begin position="442"/>
        <end position="463"/>
    </location>
</feature>
<dbReference type="SUPFAM" id="SSF48403">
    <property type="entry name" value="Ankyrin repeat"/>
    <property type="match status" value="2"/>
</dbReference>
<dbReference type="InterPro" id="IPR036770">
    <property type="entry name" value="Ankyrin_rpt-contain_sf"/>
</dbReference>
<feature type="transmembrane region" description="Helical" evidence="1">
    <location>
        <begin position="484"/>
        <end position="508"/>
    </location>
</feature>
<sequence>MNYVLGNKENYHTLCVPLYWVLVSGDWEAAKVIFTRHPELVRYSITSNHDTPLHISVYNKQGENFLKELVGMMDIDDLKLQNKYGKTALFVAAEAGNLQMAKTMVDKDKELLNIPDSQGRMPLSMAALHGKGDMVTYLYDSSEKMKDSPWTHENRECVFMNCIGAHLFDIAQQIVNDWPELAASGNALRTLARMTEAFKRECNPALMETFGLATQANSALLLLRSMCDNILELPKNDIGDIIRGSPDPQDVTPTAFDVQNPKYISQLLFFAVEVGNTAFVSELISRYPDRIQSVNDKKHSLFHVSVSHRHKDICTLLYKISSIKDSVITLEDENGNNVLHLVGERPKRFHGVSNVVQQMQQELQWFEEVKAILPPYFHEMKNNDGLTPLELFTKTHKDLVSEGEKLLKEEAEMLMRVVTVFGTIALAVPLIGPPIFLRGRHFTAFMVLDALSFIFSVASILVLRSMRTSRYAERDFLQTLTKKHLISLATLINAFMTLATAFYLYMFVLIRDTPIGGVFGLSGLVFIASCLYLQYPLFVSMFGSRGSFFSH</sequence>
<feature type="transmembrane region" description="Helical" evidence="1">
    <location>
        <begin position="514"/>
        <end position="535"/>
    </location>
</feature>
<keyword evidence="4" id="KW-1185">Reference proteome</keyword>
<evidence type="ECO:0000313" key="4">
    <source>
        <dbReference type="Proteomes" id="UP001172457"/>
    </source>
</evidence>
<dbReference type="AlphaFoldDB" id="A0AA38SST6"/>
<reference evidence="3" key="1">
    <citation type="submission" date="2023-03" db="EMBL/GenBank/DDBJ databases">
        <title>Chromosome-scale reference genome and RAD-based genetic map of yellow starthistle (Centaurea solstitialis) reveal putative structural variation and QTLs associated with invader traits.</title>
        <authorList>
            <person name="Reatini B."/>
            <person name="Cang F.A."/>
            <person name="Jiang Q."/>
            <person name="Mckibben M.T.W."/>
            <person name="Barker M.S."/>
            <person name="Rieseberg L.H."/>
            <person name="Dlugosch K.M."/>
        </authorList>
    </citation>
    <scope>NUCLEOTIDE SEQUENCE</scope>
    <source>
        <strain evidence="3">CAN-66</strain>
        <tissue evidence="3">Leaf</tissue>
    </source>
</reference>
<dbReference type="PANTHER" id="PTHR24177">
    <property type="entry name" value="CASKIN"/>
    <property type="match status" value="1"/>
</dbReference>
<proteinExistence type="predicted"/>
<feature type="domain" description="PGG" evidence="2">
    <location>
        <begin position="432"/>
        <end position="504"/>
    </location>
</feature>
<dbReference type="SMART" id="SM00248">
    <property type="entry name" value="ANK"/>
    <property type="match status" value="6"/>
</dbReference>
<dbReference type="Gene3D" id="1.25.40.20">
    <property type="entry name" value="Ankyrin repeat-containing domain"/>
    <property type="match status" value="2"/>
</dbReference>
<accession>A0AA38SST6</accession>
<name>A0AA38SST6_9ASTR</name>
<organism evidence="3 4">
    <name type="scientific">Centaurea solstitialis</name>
    <name type="common">yellow star-thistle</name>
    <dbReference type="NCBI Taxonomy" id="347529"/>
    <lineage>
        <taxon>Eukaryota</taxon>
        <taxon>Viridiplantae</taxon>
        <taxon>Streptophyta</taxon>
        <taxon>Embryophyta</taxon>
        <taxon>Tracheophyta</taxon>
        <taxon>Spermatophyta</taxon>
        <taxon>Magnoliopsida</taxon>
        <taxon>eudicotyledons</taxon>
        <taxon>Gunneridae</taxon>
        <taxon>Pentapetalae</taxon>
        <taxon>asterids</taxon>
        <taxon>campanulids</taxon>
        <taxon>Asterales</taxon>
        <taxon>Asteraceae</taxon>
        <taxon>Carduoideae</taxon>
        <taxon>Cardueae</taxon>
        <taxon>Centaureinae</taxon>
        <taxon>Centaurea</taxon>
    </lineage>
</organism>
<dbReference type="Proteomes" id="UP001172457">
    <property type="component" value="Chromosome 7"/>
</dbReference>
<dbReference type="EMBL" id="JARYMX010000007">
    <property type="protein sequence ID" value="KAJ9541291.1"/>
    <property type="molecule type" value="Genomic_DNA"/>
</dbReference>
<keyword evidence="1" id="KW-0812">Transmembrane</keyword>
<keyword evidence="1" id="KW-1133">Transmembrane helix</keyword>
<comment type="caution">
    <text evidence="3">The sequence shown here is derived from an EMBL/GenBank/DDBJ whole genome shotgun (WGS) entry which is preliminary data.</text>
</comment>
<feature type="transmembrane region" description="Helical" evidence="1">
    <location>
        <begin position="414"/>
        <end position="436"/>
    </location>
</feature>